<dbReference type="InterPro" id="IPR036388">
    <property type="entry name" value="WH-like_DNA-bd_sf"/>
</dbReference>
<dbReference type="GO" id="GO:0006357">
    <property type="term" value="P:regulation of transcription by RNA polymerase II"/>
    <property type="evidence" value="ECO:0007669"/>
    <property type="project" value="TreeGrafter"/>
</dbReference>
<keyword evidence="3" id="KW-0805">Transcription regulation</keyword>
<evidence type="ECO:0000313" key="12">
    <source>
        <dbReference type="EnsemblPlants" id="AUR62041808-RA:cds"/>
    </source>
</evidence>
<keyword evidence="6" id="KW-0804">Transcription</keyword>
<feature type="domain" description="HSF-type DNA-binding" evidence="11">
    <location>
        <begin position="55"/>
        <end position="79"/>
    </location>
</feature>
<keyword evidence="2" id="KW-0597">Phosphoprotein</keyword>
<evidence type="ECO:0000256" key="2">
    <source>
        <dbReference type="ARBA" id="ARBA00022553"/>
    </source>
</evidence>
<comment type="subcellular location">
    <subcellularLocation>
        <location evidence="1">Nucleus</location>
    </subcellularLocation>
</comment>
<dbReference type="Gene3D" id="1.10.10.10">
    <property type="entry name" value="Winged helix-like DNA-binding domain superfamily/Winged helix DNA-binding domain"/>
    <property type="match status" value="1"/>
</dbReference>
<feature type="region of interest" description="Disordered" evidence="10">
    <location>
        <begin position="207"/>
        <end position="239"/>
    </location>
</feature>
<keyword evidence="7" id="KW-0539">Nucleus</keyword>
<evidence type="ECO:0000256" key="10">
    <source>
        <dbReference type="SAM" id="MobiDB-lite"/>
    </source>
</evidence>
<feature type="region of interest" description="Disordered" evidence="10">
    <location>
        <begin position="305"/>
        <end position="344"/>
    </location>
</feature>
<keyword evidence="13" id="KW-1185">Reference proteome</keyword>
<evidence type="ECO:0000256" key="5">
    <source>
        <dbReference type="ARBA" id="ARBA00023125"/>
    </source>
</evidence>
<keyword evidence="5" id="KW-0238">DNA-binding</keyword>
<feature type="compositionally biased region" description="Basic and acidic residues" evidence="10">
    <location>
        <begin position="368"/>
        <end position="381"/>
    </location>
</feature>
<feature type="coiled-coil region" evidence="9">
    <location>
        <begin position="130"/>
        <end position="159"/>
    </location>
</feature>
<dbReference type="SMART" id="SM00415">
    <property type="entry name" value="HSF"/>
    <property type="match status" value="1"/>
</dbReference>
<evidence type="ECO:0000256" key="3">
    <source>
        <dbReference type="ARBA" id="ARBA00023015"/>
    </source>
</evidence>
<dbReference type="InterPro" id="IPR000232">
    <property type="entry name" value="HSF_DNA-bd"/>
</dbReference>
<feature type="compositionally biased region" description="Polar residues" evidence="10">
    <location>
        <begin position="357"/>
        <end position="367"/>
    </location>
</feature>
<dbReference type="Proteomes" id="UP000596660">
    <property type="component" value="Unplaced"/>
</dbReference>
<keyword evidence="4" id="KW-0346">Stress response</keyword>
<proteinExistence type="inferred from homology"/>
<reference evidence="12" key="2">
    <citation type="submission" date="2021-03" db="UniProtKB">
        <authorList>
            <consortium name="EnsemblPlants"/>
        </authorList>
    </citation>
    <scope>IDENTIFICATION</scope>
</reference>
<dbReference type="Pfam" id="PF00447">
    <property type="entry name" value="HSF_DNA-bind"/>
    <property type="match status" value="1"/>
</dbReference>
<evidence type="ECO:0000256" key="1">
    <source>
        <dbReference type="ARBA" id="ARBA00004123"/>
    </source>
</evidence>
<evidence type="ECO:0000256" key="6">
    <source>
        <dbReference type="ARBA" id="ARBA00023163"/>
    </source>
</evidence>
<accession>A0A803N7Q4</accession>
<organism evidence="12 13">
    <name type="scientific">Chenopodium quinoa</name>
    <name type="common">Quinoa</name>
    <dbReference type="NCBI Taxonomy" id="63459"/>
    <lineage>
        <taxon>Eukaryota</taxon>
        <taxon>Viridiplantae</taxon>
        <taxon>Streptophyta</taxon>
        <taxon>Embryophyta</taxon>
        <taxon>Tracheophyta</taxon>
        <taxon>Spermatophyta</taxon>
        <taxon>Magnoliopsida</taxon>
        <taxon>eudicotyledons</taxon>
        <taxon>Gunneridae</taxon>
        <taxon>Pentapetalae</taxon>
        <taxon>Caryophyllales</taxon>
        <taxon>Chenopodiaceae</taxon>
        <taxon>Chenopodioideae</taxon>
        <taxon>Atripliceae</taxon>
        <taxon>Chenopodium</taxon>
    </lineage>
</organism>
<dbReference type="OMA" id="CESMEQQ"/>
<dbReference type="SMR" id="A0A803N7Q4"/>
<dbReference type="KEGG" id="cqi:110716129"/>
<dbReference type="Gramene" id="AUR62041808-RA">
    <property type="protein sequence ID" value="AUR62041808-RA:cds"/>
    <property type="gene ID" value="AUR62041808"/>
</dbReference>
<dbReference type="GO" id="GO:0003700">
    <property type="term" value="F:DNA-binding transcription factor activity"/>
    <property type="evidence" value="ECO:0007669"/>
    <property type="project" value="InterPro"/>
</dbReference>
<dbReference type="GO" id="GO:0000978">
    <property type="term" value="F:RNA polymerase II cis-regulatory region sequence-specific DNA binding"/>
    <property type="evidence" value="ECO:0007669"/>
    <property type="project" value="TreeGrafter"/>
</dbReference>
<dbReference type="OrthoDB" id="60033at2759"/>
<comment type="similarity">
    <text evidence="8">Belongs to the HSF family.</text>
</comment>
<evidence type="ECO:0000256" key="4">
    <source>
        <dbReference type="ARBA" id="ARBA00023016"/>
    </source>
</evidence>
<dbReference type="RefSeq" id="XP_021750453.1">
    <property type="nucleotide sequence ID" value="XM_021894761.1"/>
</dbReference>
<name>A0A803N7Q4_CHEQI</name>
<dbReference type="PANTHER" id="PTHR10015">
    <property type="entry name" value="HEAT SHOCK TRANSCRIPTION FACTOR"/>
    <property type="match status" value="1"/>
</dbReference>
<dbReference type="GO" id="GO:0034605">
    <property type="term" value="P:cellular response to heat"/>
    <property type="evidence" value="ECO:0007669"/>
    <property type="project" value="TreeGrafter"/>
</dbReference>
<sequence length="412" mass="47487">MMMDEIQGGSNALPPFLTKTYEMVDDPTTDSIVSWSSTNKSFIVLNPPEFSRVLLPRFFKHNNFSSFIRQLNTYGFRKVDPEQWEFANDDFIRGQSHLLKNIHRRKPVHSHSLTNLHGQVNSNPLTDSERQKYKDDIERLKHEREYLLAESQRQRQEEQVLESQVQLVKERMEYMEKRQHKFVSYFAQILKKPELVFAVPQVENHDRKRRVSSRPDYLHDETSNEDSVGTLRVSRRGSPDETYGLDLDTDLLERMESSLTFWENVAEDIEELCALRNSSIELTESTTCVESPAISYTQLNLDLPSTSSRIDMNSEPPVTASMVAPDPPQPRKEQEAGNAPAAPQGVNDMFWEQFLTENPGSSDVQEVQSERKESGLKEKDSRLIDHGRYWLGIRNSNNLPEHIGQLTSAGRS</sequence>
<dbReference type="InterPro" id="IPR036390">
    <property type="entry name" value="WH_DNA-bd_sf"/>
</dbReference>
<keyword evidence="9" id="KW-0175">Coiled coil</keyword>
<evidence type="ECO:0000256" key="9">
    <source>
        <dbReference type="SAM" id="Coils"/>
    </source>
</evidence>
<dbReference type="PANTHER" id="PTHR10015:SF161">
    <property type="entry name" value="HEAT STRESS TRANSCRIPTION FACTOR A-4A"/>
    <property type="match status" value="1"/>
</dbReference>
<dbReference type="GO" id="GO:0005634">
    <property type="term" value="C:nucleus"/>
    <property type="evidence" value="ECO:0007669"/>
    <property type="project" value="UniProtKB-SubCell"/>
</dbReference>
<evidence type="ECO:0000256" key="7">
    <source>
        <dbReference type="ARBA" id="ARBA00023242"/>
    </source>
</evidence>
<evidence type="ECO:0000259" key="11">
    <source>
        <dbReference type="PROSITE" id="PS00434"/>
    </source>
</evidence>
<gene>
    <name evidence="12" type="primary">LOC110716129</name>
</gene>
<evidence type="ECO:0000313" key="13">
    <source>
        <dbReference type="Proteomes" id="UP000596660"/>
    </source>
</evidence>
<dbReference type="AlphaFoldDB" id="A0A803N7Q4"/>
<feature type="region of interest" description="Disordered" evidence="10">
    <location>
        <begin position="357"/>
        <end position="381"/>
    </location>
</feature>
<dbReference type="PRINTS" id="PR00056">
    <property type="entry name" value="HSFDOMAIN"/>
</dbReference>
<dbReference type="GeneID" id="110716129"/>
<reference evidence="12" key="1">
    <citation type="journal article" date="2017" name="Nature">
        <title>The genome of Chenopodium quinoa.</title>
        <authorList>
            <person name="Jarvis D.E."/>
            <person name="Ho Y.S."/>
            <person name="Lightfoot D.J."/>
            <person name="Schmoeckel S.M."/>
            <person name="Li B."/>
            <person name="Borm T.J.A."/>
            <person name="Ohyanagi H."/>
            <person name="Mineta K."/>
            <person name="Michell C.T."/>
            <person name="Saber N."/>
            <person name="Kharbatia N.M."/>
            <person name="Rupper R.R."/>
            <person name="Sharp A.R."/>
            <person name="Dally N."/>
            <person name="Boughton B.A."/>
            <person name="Woo Y.H."/>
            <person name="Gao G."/>
            <person name="Schijlen E.G.W.M."/>
            <person name="Guo X."/>
            <person name="Momin A.A."/>
            <person name="Negrao S."/>
            <person name="Al-Babili S."/>
            <person name="Gehring C."/>
            <person name="Roessner U."/>
            <person name="Jung C."/>
            <person name="Murphy K."/>
            <person name="Arold S.T."/>
            <person name="Gojobori T."/>
            <person name="van der Linden C.G."/>
            <person name="van Loo E.N."/>
            <person name="Jellen E.N."/>
            <person name="Maughan P.J."/>
            <person name="Tester M."/>
        </authorList>
    </citation>
    <scope>NUCLEOTIDE SEQUENCE [LARGE SCALE GENOMIC DNA]</scope>
    <source>
        <strain evidence="12">cv. PI 614886</strain>
    </source>
</reference>
<dbReference type="SUPFAM" id="SSF46785">
    <property type="entry name" value="Winged helix' DNA-binding domain"/>
    <property type="match status" value="1"/>
</dbReference>
<evidence type="ECO:0000256" key="8">
    <source>
        <dbReference type="RuleBase" id="RU004020"/>
    </source>
</evidence>
<dbReference type="PROSITE" id="PS00434">
    <property type="entry name" value="HSF_DOMAIN"/>
    <property type="match status" value="1"/>
</dbReference>
<protein>
    <recommendedName>
        <fullName evidence="11">HSF-type DNA-binding domain-containing protein</fullName>
    </recommendedName>
</protein>
<dbReference type="EnsemblPlants" id="AUR62041808-RA">
    <property type="protein sequence ID" value="AUR62041808-RA:cds"/>
    <property type="gene ID" value="AUR62041808"/>
</dbReference>
<dbReference type="FunFam" id="1.10.10.10:FF:000057">
    <property type="entry name" value="Heat shock transcription factor 1"/>
    <property type="match status" value="1"/>
</dbReference>